<proteinExistence type="predicted"/>
<gene>
    <name evidence="2" type="ORF">ERS852425_01398</name>
</gene>
<dbReference type="Proteomes" id="UP000095598">
    <property type="component" value="Unassembled WGS sequence"/>
</dbReference>
<keyword evidence="1" id="KW-0472">Membrane</keyword>
<name>A0A173SMS6_ANAHA</name>
<protein>
    <recommendedName>
        <fullName evidence="4">Peptidase C39 domain-containing protein</fullName>
    </recommendedName>
</protein>
<dbReference type="RefSeq" id="WP_055258412.1">
    <property type="nucleotide sequence ID" value="NZ_CYXT01000008.1"/>
</dbReference>
<feature type="transmembrane region" description="Helical" evidence="1">
    <location>
        <begin position="7"/>
        <end position="26"/>
    </location>
</feature>
<evidence type="ECO:0000313" key="2">
    <source>
        <dbReference type="EMBL" id="CUM90945.1"/>
    </source>
</evidence>
<evidence type="ECO:0000313" key="3">
    <source>
        <dbReference type="Proteomes" id="UP000095598"/>
    </source>
</evidence>
<sequence>MKQSKVIQISVFGILFLISLFIWNYMLVGRNNKGVTETSQATIPLLTVSADGKNINQLHGYQGSVDASLIRDSITPIYENEVKVMLTYAKSDVSVVSYKIYDTDNKTILGNGDTAFHKVKGKKTANIKIKERLENGKTYLMELSVKQNDKTIRYFTRVIYGTSFHLKECLDFAQKFHDAALTEGNTEFISQYLETAEGTTSNNLANVDLKSTQEAVSYATLKPQVESVYPATVKEISENVTSLELRYILSAENTDGTKQYYQATEYFRVRYAKDRMYLLNYERNMEAYMRYDTIDRSNNRILLGIGSSQKQLISKNGGKKAAFVVQDELWYYDYQKSNMHKVFSFEGEDYRDSRNNYQKHAIQIMKMKNNGDIAFLVYGYMNRGKHEGENGISVYQYTASDQKIEELGFIPTQIQYDMMKNDIKKGAFLSGSGQFYFYLDGAVYQVDLDSGKSKILAKNITDDMTVISENGMLALNQSKNKMKVVDLSTQKTEVITCKDDQVLRPIGFIEKDFIYGVGNKKEVVRNKDGSYMYPLTNVYIRNNKKIVKEYGEDGTYITNTSVDGTTIALTHSKKSGNGYKKINVSYIRYKDKQESKAVLEYGYTGTRLNQLYLAFPDDVYIQTRPNYLSTNVEEQEDEIKIKFAVNDNKYRDAFVYTGGKLSGIYSNLKEAIKIAKQGGGVVVNYHQMYLWEKGVAQNYGKGSNIPMIKAKNKDETDIACILMMARSEGIKISYDKIKKMSGSTYDKLFKVFNKRAVNYSDCSIDDLVYAISKGRSFMAQRKNGTYVLVMSYNQTDLRYYDPTNGKSVKANRKKLESEFKKAGSVYYGYAN</sequence>
<dbReference type="AlphaFoldDB" id="A0A173SMS6"/>
<evidence type="ECO:0000256" key="1">
    <source>
        <dbReference type="SAM" id="Phobius"/>
    </source>
</evidence>
<accession>A0A173SMS6</accession>
<dbReference type="EMBL" id="CYXT01000008">
    <property type="protein sequence ID" value="CUM90945.1"/>
    <property type="molecule type" value="Genomic_DNA"/>
</dbReference>
<keyword evidence="1" id="KW-1133">Transmembrane helix</keyword>
<organism evidence="2 3">
    <name type="scientific">Anaerostipes hadrus</name>
    <dbReference type="NCBI Taxonomy" id="649756"/>
    <lineage>
        <taxon>Bacteria</taxon>
        <taxon>Bacillati</taxon>
        <taxon>Bacillota</taxon>
        <taxon>Clostridia</taxon>
        <taxon>Lachnospirales</taxon>
        <taxon>Lachnospiraceae</taxon>
        <taxon>Anaerostipes</taxon>
    </lineage>
</organism>
<keyword evidence="1" id="KW-0812">Transmembrane</keyword>
<reference evidence="2 3" key="1">
    <citation type="submission" date="2015-09" db="EMBL/GenBank/DDBJ databases">
        <authorList>
            <consortium name="Pathogen Informatics"/>
        </authorList>
    </citation>
    <scope>NUCLEOTIDE SEQUENCE [LARGE SCALE GENOMIC DNA]</scope>
    <source>
        <strain evidence="2 3">2789STDY5608868</strain>
    </source>
</reference>
<evidence type="ECO:0008006" key="4">
    <source>
        <dbReference type="Google" id="ProtNLM"/>
    </source>
</evidence>
<dbReference type="SUPFAM" id="SSF69304">
    <property type="entry name" value="Tricorn protease N-terminal domain"/>
    <property type="match status" value="1"/>
</dbReference>